<dbReference type="Proteomes" id="UP000199403">
    <property type="component" value="Unassembled WGS sequence"/>
</dbReference>
<name>A0A1H6W5D3_9BACT</name>
<gene>
    <name evidence="1" type="ORF">SAMN05192553_102396</name>
</gene>
<organism evidence="1 2">
    <name type="scientific">Cyclobacterium xiamenense</name>
    <dbReference type="NCBI Taxonomy" id="1297121"/>
    <lineage>
        <taxon>Bacteria</taxon>
        <taxon>Pseudomonadati</taxon>
        <taxon>Bacteroidota</taxon>
        <taxon>Cytophagia</taxon>
        <taxon>Cytophagales</taxon>
        <taxon>Cyclobacteriaceae</taxon>
        <taxon>Cyclobacterium</taxon>
    </lineage>
</organism>
<protein>
    <submittedName>
        <fullName evidence="1">Uncharacterized protein</fullName>
    </submittedName>
</protein>
<evidence type="ECO:0000313" key="2">
    <source>
        <dbReference type="Proteomes" id="UP000199403"/>
    </source>
</evidence>
<sequence length="201" mass="23134">MQLDTLSAMPPDSSSLEIRWFFSKPVPELKAFVLAAFRLKPLPETRTDVYYPIPGREDLGLKTREGENELKKRRQSGLPLFFHDSQAGYLEIWDKWVVENGIEQQGYLNSISIRKKRWALKFTLSETGAWEVHPYESYLPRGIQMEYTALNWRDCAYFTFGLEGFGGVGQAEVEQFLALAPLCSELSLDHSSGYPAWIFRL</sequence>
<dbReference type="AlphaFoldDB" id="A0A1H6W5D3"/>
<keyword evidence="2" id="KW-1185">Reference proteome</keyword>
<reference evidence="2" key="1">
    <citation type="submission" date="2016-10" db="EMBL/GenBank/DDBJ databases">
        <authorList>
            <person name="Varghese N."/>
            <person name="Submissions S."/>
        </authorList>
    </citation>
    <scope>NUCLEOTIDE SEQUENCE [LARGE SCALE GENOMIC DNA]</scope>
    <source>
        <strain evidence="2">IBRC-M 10761</strain>
    </source>
</reference>
<evidence type="ECO:0000313" key="1">
    <source>
        <dbReference type="EMBL" id="SEJ10434.1"/>
    </source>
</evidence>
<dbReference type="RefSeq" id="WP_092171243.1">
    <property type="nucleotide sequence ID" value="NZ_FNZH01000002.1"/>
</dbReference>
<dbReference type="EMBL" id="FNZH01000002">
    <property type="protein sequence ID" value="SEJ10434.1"/>
    <property type="molecule type" value="Genomic_DNA"/>
</dbReference>
<proteinExistence type="predicted"/>
<dbReference type="OrthoDB" id="979802at2"/>
<accession>A0A1H6W5D3</accession>